<dbReference type="EMBL" id="ML994719">
    <property type="protein sequence ID" value="KAF2175937.1"/>
    <property type="molecule type" value="Genomic_DNA"/>
</dbReference>
<reference evidence="1" key="1">
    <citation type="journal article" date="2020" name="Stud. Mycol.">
        <title>101 Dothideomycetes genomes: a test case for predicting lifestyles and emergence of pathogens.</title>
        <authorList>
            <person name="Haridas S."/>
            <person name="Albert R."/>
            <person name="Binder M."/>
            <person name="Bloem J."/>
            <person name="Labutti K."/>
            <person name="Salamov A."/>
            <person name="Andreopoulos B."/>
            <person name="Baker S."/>
            <person name="Barry K."/>
            <person name="Bills G."/>
            <person name="Bluhm B."/>
            <person name="Cannon C."/>
            <person name="Castanera R."/>
            <person name="Culley D."/>
            <person name="Daum C."/>
            <person name="Ezra D."/>
            <person name="Gonzalez J."/>
            <person name="Henrissat B."/>
            <person name="Kuo A."/>
            <person name="Liang C."/>
            <person name="Lipzen A."/>
            <person name="Lutzoni F."/>
            <person name="Magnuson J."/>
            <person name="Mondo S."/>
            <person name="Nolan M."/>
            <person name="Ohm R."/>
            <person name="Pangilinan J."/>
            <person name="Park H.-J."/>
            <person name="Ramirez L."/>
            <person name="Alfaro M."/>
            <person name="Sun H."/>
            <person name="Tritt A."/>
            <person name="Yoshinaga Y."/>
            <person name="Zwiers L.-H."/>
            <person name="Turgeon B."/>
            <person name="Goodwin S."/>
            <person name="Spatafora J."/>
            <person name="Crous P."/>
            <person name="Grigoriev I."/>
        </authorList>
    </citation>
    <scope>NUCLEOTIDE SEQUENCE</scope>
    <source>
        <strain evidence="1">CBS 207.26</strain>
    </source>
</reference>
<gene>
    <name evidence="1" type="ORF">K469DRAFT_679289</name>
</gene>
<dbReference type="OrthoDB" id="3830579at2759"/>
<dbReference type="Gene3D" id="3.30.70.100">
    <property type="match status" value="1"/>
</dbReference>
<evidence type="ECO:0000313" key="2">
    <source>
        <dbReference type="Proteomes" id="UP000800200"/>
    </source>
</evidence>
<evidence type="ECO:0000313" key="1">
    <source>
        <dbReference type="EMBL" id="KAF2175937.1"/>
    </source>
</evidence>
<protein>
    <recommendedName>
        <fullName evidence="3">ABM domain-containing protein</fullName>
    </recommendedName>
</protein>
<dbReference type="Proteomes" id="UP000800200">
    <property type="component" value="Unassembled WGS sequence"/>
</dbReference>
<proteinExistence type="predicted"/>
<organism evidence="1 2">
    <name type="scientific">Zopfia rhizophila CBS 207.26</name>
    <dbReference type="NCBI Taxonomy" id="1314779"/>
    <lineage>
        <taxon>Eukaryota</taxon>
        <taxon>Fungi</taxon>
        <taxon>Dikarya</taxon>
        <taxon>Ascomycota</taxon>
        <taxon>Pezizomycotina</taxon>
        <taxon>Dothideomycetes</taxon>
        <taxon>Dothideomycetes incertae sedis</taxon>
        <taxon>Zopfiaceae</taxon>
        <taxon>Zopfia</taxon>
    </lineage>
</organism>
<accession>A0A6A6D930</accession>
<name>A0A6A6D930_9PEZI</name>
<dbReference type="AlphaFoldDB" id="A0A6A6D930"/>
<keyword evidence="2" id="KW-1185">Reference proteome</keyword>
<sequence>MKMQSSLFPGRSTDYAFTEIHTFRILQDTGIENPDTNAGNVWSRTIQSYLTQTGTNLVWWGRLLEDSLTVKLAVDWTSSAAYCAFISSHTFKDLAASWEQIVTQPVESAAYDLPHYQPLRETVFSKCRSGDFISALLTFHIPENIDLSAQDPTDRLNRPRKAFFQNCWEILKNKAVHSEGGIVASNAAGGWSLNTELNSNDHVSFFAALRWKSIDSMKKFIEEAFGKHWIETGLPKMVEIAGGRMQMEFTSMYCFKEGWLGSVTKSEEDVPPNPSGLSNFWLDMLTISRTARN</sequence>
<evidence type="ECO:0008006" key="3">
    <source>
        <dbReference type="Google" id="ProtNLM"/>
    </source>
</evidence>